<accession>A0A2P8E588</accession>
<comment type="caution">
    <text evidence="2">The sequence shown here is derived from an EMBL/GenBank/DDBJ whole genome shotgun (WGS) entry which is preliminary data.</text>
</comment>
<sequence>MPPAAPDPVRRRPPRRVRKGPDVGHSTDDPTADQTGHRDQDAAADLITRIGALELSTAECDTLATDLAIAAELTIELRR</sequence>
<name>A0A2P8E588_9ACTN</name>
<evidence type="ECO:0000313" key="2">
    <source>
        <dbReference type="EMBL" id="PSL04629.1"/>
    </source>
</evidence>
<dbReference type="EMBL" id="PYGE01000005">
    <property type="protein sequence ID" value="PSL04629.1"/>
    <property type="molecule type" value="Genomic_DNA"/>
</dbReference>
<keyword evidence="3" id="KW-1185">Reference proteome</keyword>
<dbReference type="AlphaFoldDB" id="A0A2P8E588"/>
<gene>
    <name evidence="2" type="ORF">CLV30_10594</name>
</gene>
<feature type="region of interest" description="Disordered" evidence="1">
    <location>
        <begin position="1"/>
        <end position="40"/>
    </location>
</feature>
<feature type="compositionally biased region" description="Basic and acidic residues" evidence="1">
    <location>
        <begin position="19"/>
        <end position="28"/>
    </location>
</feature>
<dbReference type="Proteomes" id="UP000243528">
    <property type="component" value="Unassembled WGS sequence"/>
</dbReference>
<reference evidence="2 3" key="1">
    <citation type="submission" date="2018-03" db="EMBL/GenBank/DDBJ databases">
        <title>Genomic Encyclopedia of Archaeal and Bacterial Type Strains, Phase II (KMG-II): from individual species to whole genera.</title>
        <authorList>
            <person name="Goeker M."/>
        </authorList>
    </citation>
    <scope>NUCLEOTIDE SEQUENCE [LARGE SCALE GENOMIC DNA]</scope>
    <source>
        <strain evidence="2 3">DSM 45211</strain>
    </source>
</reference>
<organism evidence="2 3">
    <name type="scientific">Haloactinopolyspora alba</name>
    <dbReference type="NCBI Taxonomy" id="648780"/>
    <lineage>
        <taxon>Bacteria</taxon>
        <taxon>Bacillati</taxon>
        <taxon>Actinomycetota</taxon>
        <taxon>Actinomycetes</taxon>
        <taxon>Jiangellales</taxon>
        <taxon>Jiangellaceae</taxon>
        <taxon>Haloactinopolyspora</taxon>
    </lineage>
</organism>
<evidence type="ECO:0000256" key="1">
    <source>
        <dbReference type="SAM" id="MobiDB-lite"/>
    </source>
</evidence>
<dbReference type="RefSeq" id="WP_165358611.1">
    <property type="nucleotide sequence ID" value="NZ_PYGE01000005.1"/>
</dbReference>
<protein>
    <submittedName>
        <fullName evidence="2">Uncharacterized protein</fullName>
    </submittedName>
</protein>
<evidence type="ECO:0000313" key="3">
    <source>
        <dbReference type="Proteomes" id="UP000243528"/>
    </source>
</evidence>
<proteinExistence type="predicted"/>